<evidence type="ECO:0008006" key="7">
    <source>
        <dbReference type="Google" id="ProtNLM"/>
    </source>
</evidence>
<organism evidence="5 6">
    <name type="scientific">Varanus komodoensis</name>
    <name type="common">Komodo dragon</name>
    <dbReference type="NCBI Taxonomy" id="61221"/>
    <lineage>
        <taxon>Eukaryota</taxon>
        <taxon>Metazoa</taxon>
        <taxon>Chordata</taxon>
        <taxon>Craniata</taxon>
        <taxon>Vertebrata</taxon>
        <taxon>Euteleostomi</taxon>
        <taxon>Lepidosauria</taxon>
        <taxon>Squamata</taxon>
        <taxon>Bifurcata</taxon>
        <taxon>Unidentata</taxon>
        <taxon>Episquamata</taxon>
        <taxon>Toxicofera</taxon>
        <taxon>Anguimorpha</taxon>
        <taxon>Paleoanguimorpha</taxon>
        <taxon>Varanoidea</taxon>
        <taxon>Varanidae</taxon>
        <taxon>Varanus</taxon>
    </lineage>
</organism>
<feature type="signal peptide" evidence="4">
    <location>
        <begin position="1"/>
        <end position="29"/>
    </location>
</feature>
<dbReference type="PANTHER" id="PTHR24373:SF370">
    <property type="entry name" value="FISH-LIPS, ISOFORM E"/>
    <property type="match status" value="1"/>
</dbReference>
<evidence type="ECO:0000256" key="3">
    <source>
        <dbReference type="ARBA" id="ARBA00022737"/>
    </source>
</evidence>
<dbReference type="Gene3D" id="3.80.10.10">
    <property type="entry name" value="Ribonuclease Inhibitor"/>
    <property type="match status" value="1"/>
</dbReference>
<evidence type="ECO:0000313" key="6">
    <source>
        <dbReference type="Proteomes" id="UP000694545"/>
    </source>
</evidence>
<evidence type="ECO:0000313" key="5">
    <source>
        <dbReference type="Ensembl" id="ENSVKKP00000024748.1"/>
    </source>
</evidence>
<reference evidence="5" key="2">
    <citation type="submission" date="2025-09" db="UniProtKB">
        <authorList>
            <consortium name="Ensembl"/>
        </authorList>
    </citation>
    <scope>IDENTIFICATION</scope>
</reference>
<evidence type="ECO:0000256" key="2">
    <source>
        <dbReference type="ARBA" id="ARBA00022729"/>
    </source>
</evidence>
<dbReference type="Ensembl" id="ENSVKKT00000025349.1">
    <property type="protein sequence ID" value="ENSVKKP00000024748.1"/>
    <property type="gene ID" value="ENSVKKG00000016293.1"/>
</dbReference>
<dbReference type="GO" id="GO:0005615">
    <property type="term" value="C:extracellular space"/>
    <property type="evidence" value="ECO:0007669"/>
    <property type="project" value="TreeGrafter"/>
</dbReference>
<evidence type="ECO:0000256" key="4">
    <source>
        <dbReference type="SAM" id="SignalP"/>
    </source>
</evidence>
<reference evidence="5" key="1">
    <citation type="submission" date="2025-08" db="UniProtKB">
        <authorList>
            <consortium name="Ensembl"/>
        </authorList>
    </citation>
    <scope>IDENTIFICATION</scope>
</reference>
<dbReference type="InterPro" id="IPR003591">
    <property type="entry name" value="Leu-rich_rpt_typical-subtyp"/>
</dbReference>
<keyword evidence="1" id="KW-0433">Leucine-rich repeat</keyword>
<evidence type="ECO:0000256" key="1">
    <source>
        <dbReference type="ARBA" id="ARBA00022614"/>
    </source>
</evidence>
<keyword evidence="6" id="KW-1185">Reference proteome</keyword>
<dbReference type="InterPro" id="IPR050328">
    <property type="entry name" value="Dev_Immune_Receptor"/>
</dbReference>
<dbReference type="OMA" id="YIEWDSF"/>
<dbReference type="Proteomes" id="UP000694545">
    <property type="component" value="Unplaced"/>
</dbReference>
<dbReference type="GO" id="GO:0031012">
    <property type="term" value="C:extracellular matrix"/>
    <property type="evidence" value="ECO:0007669"/>
    <property type="project" value="TreeGrafter"/>
</dbReference>
<accession>A0A8D2Q793</accession>
<dbReference type="FunFam" id="3.80.10.10:FF:000732">
    <property type="entry name" value="GD11101"/>
    <property type="match status" value="1"/>
</dbReference>
<dbReference type="Pfam" id="PF13855">
    <property type="entry name" value="LRR_8"/>
    <property type="match status" value="1"/>
</dbReference>
<dbReference type="SUPFAM" id="SSF52058">
    <property type="entry name" value="L domain-like"/>
    <property type="match status" value="1"/>
</dbReference>
<name>A0A8D2Q793_VARKO</name>
<dbReference type="InterPro" id="IPR032675">
    <property type="entry name" value="LRR_dom_sf"/>
</dbReference>
<dbReference type="SMART" id="SM00369">
    <property type="entry name" value="LRR_TYP"/>
    <property type="match status" value="7"/>
</dbReference>
<dbReference type="AlphaFoldDB" id="A0A8D2Q793"/>
<dbReference type="InterPro" id="IPR001611">
    <property type="entry name" value="Leu-rich_rpt"/>
</dbReference>
<feature type="chain" id="PRO_5034962619" description="LRRCT domain-containing protein" evidence="4">
    <location>
        <begin position="30"/>
        <end position="392"/>
    </location>
</feature>
<keyword evidence="2 4" id="KW-0732">Signal</keyword>
<dbReference type="PROSITE" id="PS51450">
    <property type="entry name" value="LRR"/>
    <property type="match status" value="2"/>
</dbReference>
<dbReference type="PANTHER" id="PTHR24373">
    <property type="entry name" value="SLIT RELATED LEUCINE-RICH REPEAT NEURONAL PROTEIN"/>
    <property type="match status" value="1"/>
</dbReference>
<sequence length="392" mass="44488">GPGWRHTGDSRPKMYFHYALWLWIALCLGDSGVQHACQEICFCKQGTLFVNCSGASVSADLILPPETEHLDLSNSNLHSVPRRGLRLLRRLQVLLLSSNHISGMEQSPFISLQRLHKLDICKNEIASLGNSFSVGLIFLYELTLAYNRLQELQYQSFQHFENLQKLNLQNNNISSIQAGAFRSLTRLRQLCLQHNHLATLQSGVFSVLQHLEVLNLEGNWIKAIAPGVFASLSRLTVLNLVHNRIERIRFKTLLALQTPGTRIFLTHNPWYCDCDLQRVFAKLHSVRSLILDDYPNVTCNEPPVLRSLPLLSVETHQLGSFYEQESSFSKTVFAVYTSYASFFMTPESTGATDSSRQMRIRSIAFILKRSPMLNSREQLQFLWEKAPAGGTP</sequence>
<proteinExistence type="predicted"/>
<keyword evidence="3" id="KW-0677">Repeat</keyword>
<protein>
    <recommendedName>
        <fullName evidence="7">LRRCT domain-containing protein</fullName>
    </recommendedName>
</protein>